<organism evidence="2 3">
    <name type="scientific">Streptomyces mirabilis</name>
    <dbReference type="NCBI Taxonomy" id="68239"/>
    <lineage>
        <taxon>Bacteria</taxon>
        <taxon>Bacillati</taxon>
        <taxon>Actinomycetota</taxon>
        <taxon>Actinomycetes</taxon>
        <taxon>Kitasatosporales</taxon>
        <taxon>Streptomycetaceae</taxon>
        <taxon>Streptomyces</taxon>
    </lineage>
</organism>
<evidence type="ECO:0000313" key="3">
    <source>
        <dbReference type="Proteomes" id="UP000181942"/>
    </source>
</evidence>
<dbReference type="Proteomes" id="UP000181942">
    <property type="component" value="Unassembled WGS sequence"/>
</dbReference>
<dbReference type="AlphaFoldDB" id="A0A1I2VND1"/>
<feature type="region of interest" description="Disordered" evidence="1">
    <location>
        <begin position="130"/>
        <end position="168"/>
    </location>
</feature>
<gene>
    <name evidence="2" type="ORF">SAMN02787118_13291</name>
</gene>
<evidence type="ECO:0000256" key="1">
    <source>
        <dbReference type="SAM" id="MobiDB-lite"/>
    </source>
</evidence>
<protein>
    <submittedName>
        <fullName evidence="2">Uncharacterized protein</fullName>
    </submittedName>
</protein>
<feature type="compositionally biased region" description="Low complexity" evidence="1">
    <location>
        <begin position="134"/>
        <end position="144"/>
    </location>
</feature>
<sequence length="168" mass="18423">MPDPTDLAAADQMIETAWGHPVEDLHVYLREGRVNDPTLVAVLRIRGALEIDDNDIANHRERVHRFTRPARVPLFHDLKGIGSSSSDLLSAHASSQARVHAIRSIVDAYPEGHLAEGLAQSLTRSMPRIEAARARSGSSASQRPRNPPGAETPVHHGTWDTKGQTARR</sequence>
<evidence type="ECO:0000313" key="2">
    <source>
        <dbReference type="EMBL" id="SFG90640.1"/>
    </source>
</evidence>
<reference evidence="2 3" key="1">
    <citation type="submission" date="2016-10" db="EMBL/GenBank/DDBJ databases">
        <authorList>
            <person name="de Groot N.N."/>
        </authorList>
    </citation>
    <scope>NUCLEOTIDE SEQUENCE [LARGE SCALE GENOMIC DNA]</scope>
    <source>
        <strain evidence="2 3">OK461</strain>
    </source>
</reference>
<dbReference type="EMBL" id="FONR01000032">
    <property type="protein sequence ID" value="SFG90640.1"/>
    <property type="molecule type" value="Genomic_DNA"/>
</dbReference>
<accession>A0A1I2VND1</accession>
<proteinExistence type="predicted"/>
<name>A0A1I2VND1_9ACTN</name>